<proteinExistence type="predicted"/>
<accession>A0A2G2VA37</accession>
<dbReference type="AlphaFoldDB" id="A0A2G2VA37"/>
<name>A0A2G2VA37_CAPBA</name>
<keyword evidence="2" id="KW-1185">Reference proteome</keyword>
<organism evidence="1 2">
    <name type="scientific">Capsicum baccatum</name>
    <name type="common">Peruvian pepper</name>
    <dbReference type="NCBI Taxonomy" id="33114"/>
    <lineage>
        <taxon>Eukaryota</taxon>
        <taxon>Viridiplantae</taxon>
        <taxon>Streptophyta</taxon>
        <taxon>Embryophyta</taxon>
        <taxon>Tracheophyta</taxon>
        <taxon>Spermatophyta</taxon>
        <taxon>Magnoliopsida</taxon>
        <taxon>eudicotyledons</taxon>
        <taxon>Gunneridae</taxon>
        <taxon>Pentapetalae</taxon>
        <taxon>asterids</taxon>
        <taxon>lamiids</taxon>
        <taxon>Solanales</taxon>
        <taxon>Solanaceae</taxon>
        <taxon>Solanoideae</taxon>
        <taxon>Capsiceae</taxon>
        <taxon>Capsicum</taxon>
    </lineage>
</organism>
<protein>
    <submittedName>
        <fullName evidence="1">Uncharacterized protein</fullName>
    </submittedName>
</protein>
<dbReference type="EMBL" id="MLFT02000078">
    <property type="protein sequence ID" value="PHT29852.1"/>
    <property type="molecule type" value="Genomic_DNA"/>
</dbReference>
<evidence type="ECO:0000313" key="1">
    <source>
        <dbReference type="EMBL" id="PHT29852.1"/>
    </source>
</evidence>
<sequence>MIGKLLHSTEPVNYAPPGKQWRKMGIMDLMNFGKETMKKVCEIFCGYSIVAIKKMDDVVRVKGLQKLSEYMADDEGRAKMVHFTAKFIKNASVFALREAANILIPG</sequence>
<reference evidence="1 2" key="1">
    <citation type="journal article" date="2017" name="Genome Biol.">
        <title>New reference genome sequences of hot pepper reveal the massive evolution of plant disease-resistance genes by retroduplication.</title>
        <authorList>
            <person name="Kim S."/>
            <person name="Park J."/>
            <person name="Yeom S.I."/>
            <person name="Kim Y.M."/>
            <person name="Seo E."/>
            <person name="Kim K.T."/>
            <person name="Kim M.S."/>
            <person name="Lee J.M."/>
            <person name="Cheong K."/>
            <person name="Shin H.S."/>
            <person name="Kim S.B."/>
            <person name="Han K."/>
            <person name="Lee J."/>
            <person name="Park M."/>
            <person name="Lee H.A."/>
            <person name="Lee H.Y."/>
            <person name="Lee Y."/>
            <person name="Oh S."/>
            <person name="Lee J.H."/>
            <person name="Choi E."/>
            <person name="Choi E."/>
            <person name="Lee S.E."/>
            <person name="Jeon J."/>
            <person name="Kim H."/>
            <person name="Choi G."/>
            <person name="Song H."/>
            <person name="Lee J."/>
            <person name="Lee S.C."/>
            <person name="Kwon J.K."/>
            <person name="Lee H.Y."/>
            <person name="Koo N."/>
            <person name="Hong Y."/>
            <person name="Kim R.W."/>
            <person name="Kang W.H."/>
            <person name="Huh J.H."/>
            <person name="Kang B.C."/>
            <person name="Yang T.J."/>
            <person name="Lee Y.H."/>
            <person name="Bennetzen J.L."/>
            <person name="Choi D."/>
        </authorList>
    </citation>
    <scope>NUCLEOTIDE SEQUENCE [LARGE SCALE GENOMIC DNA]</scope>
    <source>
        <strain evidence="2">cv. PBC81</strain>
    </source>
</reference>
<evidence type="ECO:0000313" key="2">
    <source>
        <dbReference type="Proteomes" id="UP000224567"/>
    </source>
</evidence>
<dbReference type="Proteomes" id="UP000224567">
    <property type="component" value="Unassembled WGS sequence"/>
</dbReference>
<dbReference type="OrthoDB" id="1251556at2759"/>
<reference evidence="2" key="2">
    <citation type="journal article" date="2017" name="J. Anim. Genet.">
        <title>Multiple reference genome sequences of hot pepper reveal the massive evolution of plant disease resistance genes by retroduplication.</title>
        <authorList>
            <person name="Kim S."/>
            <person name="Park J."/>
            <person name="Yeom S.-I."/>
            <person name="Kim Y.-M."/>
            <person name="Seo E."/>
            <person name="Kim K.-T."/>
            <person name="Kim M.-S."/>
            <person name="Lee J.M."/>
            <person name="Cheong K."/>
            <person name="Shin H.-S."/>
            <person name="Kim S.-B."/>
            <person name="Han K."/>
            <person name="Lee J."/>
            <person name="Park M."/>
            <person name="Lee H.-A."/>
            <person name="Lee H.-Y."/>
            <person name="Lee Y."/>
            <person name="Oh S."/>
            <person name="Lee J.H."/>
            <person name="Choi E."/>
            <person name="Choi E."/>
            <person name="Lee S.E."/>
            <person name="Jeon J."/>
            <person name="Kim H."/>
            <person name="Choi G."/>
            <person name="Song H."/>
            <person name="Lee J."/>
            <person name="Lee S.-C."/>
            <person name="Kwon J.-K."/>
            <person name="Lee H.-Y."/>
            <person name="Koo N."/>
            <person name="Hong Y."/>
            <person name="Kim R.W."/>
            <person name="Kang W.-H."/>
            <person name="Huh J.H."/>
            <person name="Kang B.-C."/>
            <person name="Yang T.-J."/>
            <person name="Lee Y.-H."/>
            <person name="Bennetzen J.L."/>
            <person name="Choi D."/>
        </authorList>
    </citation>
    <scope>NUCLEOTIDE SEQUENCE [LARGE SCALE GENOMIC DNA]</scope>
    <source>
        <strain evidence="2">cv. PBC81</strain>
    </source>
</reference>
<comment type="caution">
    <text evidence="1">The sequence shown here is derived from an EMBL/GenBank/DDBJ whole genome shotgun (WGS) entry which is preliminary data.</text>
</comment>
<gene>
    <name evidence="1" type="ORF">CQW23_30546</name>
</gene>